<proteinExistence type="predicted"/>
<gene>
    <name evidence="1" type="ORF">BDN72DRAFT_907238</name>
</gene>
<keyword evidence="2" id="KW-1185">Reference proteome</keyword>
<organism evidence="1 2">
    <name type="scientific">Pluteus cervinus</name>
    <dbReference type="NCBI Taxonomy" id="181527"/>
    <lineage>
        <taxon>Eukaryota</taxon>
        <taxon>Fungi</taxon>
        <taxon>Dikarya</taxon>
        <taxon>Basidiomycota</taxon>
        <taxon>Agaricomycotina</taxon>
        <taxon>Agaricomycetes</taxon>
        <taxon>Agaricomycetidae</taxon>
        <taxon>Agaricales</taxon>
        <taxon>Pluteineae</taxon>
        <taxon>Pluteaceae</taxon>
        <taxon>Pluteus</taxon>
    </lineage>
</organism>
<name>A0ACD2ZXK2_9AGAR</name>
<accession>A0ACD2ZXK2</accession>
<protein>
    <submittedName>
        <fullName evidence="1">Uncharacterized protein</fullName>
    </submittedName>
</protein>
<reference evidence="1 2" key="1">
    <citation type="journal article" date="2019" name="Nat. Ecol. Evol.">
        <title>Megaphylogeny resolves global patterns of mushroom evolution.</title>
        <authorList>
            <person name="Varga T."/>
            <person name="Krizsan K."/>
            <person name="Foldi C."/>
            <person name="Dima B."/>
            <person name="Sanchez-Garcia M."/>
            <person name="Sanchez-Ramirez S."/>
            <person name="Szollosi G.J."/>
            <person name="Szarkandi J.G."/>
            <person name="Papp V."/>
            <person name="Albert L."/>
            <person name="Andreopoulos W."/>
            <person name="Angelini C."/>
            <person name="Antonin V."/>
            <person name="Barry K.W."/>
            <person name="Bougher N.L."/>
            <person name="Buchanan P."/>
            <person name="Buyck B."/>
            <person name="Bense V."/>
            <person name="Catcheside P."/>
            <person name="Chovatia M."/>
            <person name="Cooper J."/>
            <person name="Damon W."/>
            <person name="Desjardin D."/>
            <person name="Finy P."/>
            <person name="Geml J."/>
            <person name="Haridas S."/>
            <person name="Hughes K."/>
            <person name="Justo A."/>
            <person name="Karasinski D."/>
            <person name="Kautmanova I."/>
            <person name="Kiss B."/>
            <person name="Kocsube S."/>
            <person name="Kotiranta H."/>
            <person name="LaButti K.M."/>
            <person name="Lechner B.E."/>
            <person name="Liimatainen K."/>
            <person name="Lipzen A."/>
            <person name="Lukacs Z."/>
            <person name="Mihaltcheva S."/>
            <person name="Morgado L.N."/>
            <person name="Niskanen T."/>
            <person name="Noordeloos M.E."/>
            <person name="Ohm R.A."/>
            <person name="Ortiz-Santana B."/>
            <person name="Ovrebo C."/>
            <person name="Racz N."/>
            <person name="Riley R."/>
            <person name="Savchenko A."/>
            <person name="Shiryaev A."/>
            <person name="Soop K."/>
            <person name="Spirin V."/>
            <person name="Szebenyi C."/>
            <person name="Tomsovsky M."/>
            <person name="Tulloss R.E."/>
            <person name="Uehling J."/>
            <person name="Grigoriev I.V."/>
            <person name="Vagvolgyi C."/>
            <person name="Papp T."/>
            <person name="Martin F.M."/>
            <person name="Miettinen O."/>
            <person name="Hibbett D.S."/>
            <person name="Nagy L.G."/>
        </authorList>
    </citation>
    <scope>NUCLEOTIDE SEQUENCE [LARGE SCALE GENOMIC DNA]</scope>
    <source>
        <strain evidence="1 2">NL-1719</strain>
    </source>
</reference>
<evidence type="ECO:0000313" key="2">
    <source>
        <dbReference type="Proteomes" id="UP000308600"/>
    </source>
</evidence>
<dbReference type="Proteomes" id="UP000308600">
    <property type="component" value="Unassembled WGS sequence"/>
</dbReference>
<dbReference type="EMBL" id="ML209800">
    <property type="protein sequence ID" value="TFK57971.1"/>
    <property type="molecule type" value="Genomic_DNA"/>
</dbReference>
<sequence length="296" mass="32776">MGDLPFFLSGSIEDCESRCTSQEALRVDTTCDVHSPFLNRRCGYRPSVRVWNPHGQSTPRLAGALPQLLVYDYRPNNRGFTSTSIWINISVTVVSPLVPYLLGQKLKSFCLIYVAVPVGPVTSLIDGELRIICCCYAFIVVCGTINTRLLAFCLPSFGTARVVNTRNSWMEQFASRLLRTFLTAGGYHRAVPSNSSKFNAHEDCRDPLSAANFIRPVHIDNSLRPMTLTSNGSICGLMALDNFTGSIRRAIAKPQSTDTRSVRALRFSQTMGDRFRLVLLNTHCWTLASLVGSVIS</sequence>
<evidence type="ECO:0000313" key="1">
    <source>
        <dbReference type="EMBL" id="TFK57971.1"/>
    </source>
</evidence>